<dbReference type="PANTHER" id="PTHR38166">
    <property type="entry name" value="C2H2-TYPE DOMAIN-CONTAINING PROTEIN-RELATED"/>
    <property type="match status" value="1"/>
</dbReference>
<organism evidence="2 3">
    <name type="scientific">Colletotrichum costaricense</name>
    <dbReference type="NCBI Taxonomy" id="1209916"/>
    <lineage>
        <taxon>Eukaryota</taxon>
        <taxon>Fungi</taxon>
        <taxon>Dikarya</taxon>
        <taxon>Ascomycota</taxon>
        <taxon>Pezizomycotina</taxon>
        <taxon>Sordariomycetes</taxon>
        <taxon>Hypocreomycetidae</taxon>
        <taxon>Glomerellales</taxon>
        <taxon>Glomerellaceae</taxon>
        <taxon>Colletotrichum</taxon>
        <taxon>Colletotrichum acutatum species complex</taxon>
    </lineage>
</organism>
<dbReference type="RefSeq" id="XP_060309981.1">
    <property type="nucleotide sequence ID" value="XM_060459249.1"/>
</dbReference>
<keyword evidence="3" id="KW-1185">Reference proteome</keyword>
<dbReference type="PANTHER" id="PTHR38166:SF1">
    <property type="entry name" value="C2H2-TYPE DOMAIN-CONTAINING PROTEIN"/>
    <property type="match status" value="1"/>
</dbReference>
<sequence>MAVPCLAMMFDDRATHQVRQLREDYGFNNQHTWPRRDQLAIPQYNSQMAVDTLHTPPLVKPGKSTWKASCDLATQLSKITAYLRSCVLQRPRLSCIADSRISSIEKTNTIGHVSTSPQTSSSAVAPQKARPYVHQSRPSKRLQGNDDDSDRDDEEPKASMSKRARSKSTQHQFACPFWKLDPNKQRSCYSATLSEIRYVKQHILRRHVQPTHCIICMETFDTLKDLDHHLMQRSCTASSDPGYEGINEYQRLELQYWSARRGSSKVDQWFELWDMIFPSIPRPDSPFIDEEVFGKSHPGYVPEQLNAFTVHGAPEMSLNPWNSNRGLPSLDTDGYKIANKRLRLACPYKKMFPQMISSSRRRICFVGEWNSVRHVK</sequence>
<protein>
    <recommendedName>
        <fullName evidence="4">C2H2-type domain-containing protein</fullName>
    </recommendedName>
</protein>
<name>A0AAJ0DWZ3_9PEZI</name>
<proteinExistence type="predicted"/>
<reference evidence="2 3" key="1">
    <citation type="submission" date="2016-10" db="EMBL/GenBank/DDBJ databases">
        <title>The genome sequence of Colletotrichum fioriniae PJ7.</title>
        <authorList>
            <person name="Baroncelli R."/>
        </authorList>
    </citation>
    <scope>NUCLEOTIDE SEQUENCE [LARGE SCALE GENOMIC DNA]</scope>
    <source>
        <strain evidence="2 3">IMI 309622</strain>
    </source>
</reference>
<evidence type="ECO:0000256" key="1">
    <source>
        <dbReference type="SAM" id="MobiDB-lite"/>
    </source>
</evidence>
<dbReference type="EMBL" id="MOOE01000012">
    <property type="protein sequence ID" value="KAK1519445.1"/>
    <property type="molecule type" value="Genomic_DNA"/>
</dbReference>
<feature type="region of interest" description="Disordered" evidence="1">
    <location>
        <begin position="108"/>
        <end position="168"/>
    </location>
</feature>
<dbReference type="GeneID" id="85342796"/>
<evidence type="ECO:0000313" key="3">
    <source>
        <dbReference type="Proteomes" id="UP001240678"/>
    </source>
</evidence>
<dbReference type="Proteomes" id="UP001240678">
    <property type="component" value="Unassembled WGS sequence"/>
</dbReference>
<evidence type="ECO:0008006" key="4">
    <source>
        <dbReference type="Google" id="ProtNLM"/>
    </source>
</evidence>
<feature type="compositionally biased region" description="Polar residues" evidence="1">
    <location>
        <begin position="108"/>
        <end position="124"/>
    </location>
</feature>
<dbReference type="AlphaFoldDB" id="A0AAJ0DWZ3"/>
<evidence type="ECO:0000313" key="2">
    <source>
        <dbReference type="EMBL" id="KAK1519445.1"/>
    </source>
</evidence>
<feature type="compositionally biased region" description="Acidic residues" evidence="1">
    <location>
        <begin position="145"/>
        <end position="155"/>
    </location>
</feature>
<gene>
    <name evidence="2" type="ORF">CCOS01_11096</name>
</gene>
<accession>A0AAJ0DWZ3</accession>
<comment type="caution">
    <text evidence="2">The sequence shown here is derived from an EMBL/GenBank/DDBJ whole genome shotgun (WGS) entry which is preliminary data.</text>
</comment>